<dbReference type="GO" id="GO:0006325">
    <property type="term" value="P:chromatin organization"/>
    <property type="evidence" value="ECO:0007669"/>
    <property type="project" value="UniProtKB-KW"/>
</dbReference>
<evidence type="ECO:0000256" key="1">
    <source>
        <dbReference type="ARBA" id="ARBA00004123"/>
    </source>
</evidence>
<sequence length="367" mass="40733">MPPRKRARGGIQTGSSSARTPPARNDDAMDIDTPEMGNEEEVASSPGKEDEGPNYNDCWTDDQVASLFKGVIRWKPAGKFTDASNRPATCRLLLLMMADFCIRLFTPLPGMHKHFRIIAISEHLRNHGFDPDHYKHTRIPYIWQKLRSYYNLDMIDEREALDDDEPEDRYVEFSLPRADFYEAMMQRALANLSEAPTSPPELDVEGSTPAPTPATSATTTAAAVRSSPLPLPSNSNKRRKRADTVSRTRATSRDGTEEATDAQSTAGRSRGSRGRTRAASAAKVEKAETTEEEQEEEEQEQDGEEGEAEDTNEESESDDDGDDDDDDDDDQPESDEETAAKPSRPTRGGARGRAARGRARGGRRRAR</sequence>
<evidence type="ECO:0000256" key="3">
    <source>
        <dbReference type="ARBA" id="ARBA00022853"/>
    </source>
</evidence>
<evidence type="ECO:0000256" key="6">
    <source>
        <dbReference type="ARBA" id="ARBA00023242"/>
    </source>
</evidence>
<dbReference type="GO" id="GO:0035267">
    <property type="term" value="C:NuA4 histone acetyltransferase complex"/>
    <property type="evidence" value="ECO:0007669"/>
    <property type="project" value="TreeGrafter"/>
</dbReference>
<feature type="compositionally biased region" description="Acidic residues" evidence="8">
    <location>
        <begin position="290"/>
        <end position="337"/>
    </location>
</feature>
<evidence type="ECO:0000256" key="5">
    <source>
        <dbReference type="ARBA" id="ARBA00023163"/>
    </source>
</evidence>
<keyword evidence="4" id="KW-0805">Transcription regulation</keyword>
<evidence type="ECO:0000313" key="9">
    <source>
        <dbReference type="EMBL" id="KAF4126785.1"/>
    </source>
</evidence>
<feature type="compositionally biased region" description="Basic residues" evidence="8">
    <location>
        <begin position="353"/>
        <end position="367"/>
    </location>
</feature>
<dbReference type="PANTHER" id="PTHR13581:SF5">
    <property type="entry name" value="MRG_MORF4L-BINDING PROTEIN"/>
    <property type="match status" value="1"/>
</dbReference>
<evidence type="ECO:0000256" key="8">
    <source>
        <dbReference type="SAM" id="MobiDB-lite"/>
    </source>
</evidence>
<reference evidence="9" key="1">
    <citation type="submission" date="2020-03" db="EMBL/GenBank/DDBJ databases">
        <title>Site-based positive gene gene selection in Geosmithia morbida across the United States reveals a broad range of putative effectors and factors for local host and environmental adapation.</title>
        <authorList>
            <person name="Onufrak A."/>
            <person name="Murdoch R.W."/>
            <person name="Gazis R."/>
            <person name="Huff M."/>
            <person name="Staton M."/>
            <person name="Klingeman W."/>
            <person name="Hadziabdic D."/>
        </authorList>
    </citation>
    <scope>NUCLEOTIDE SEQUENCE</scope>
    <source>
        <strain evidence="9">1262</strain>
    </source>
</reference>
<dbReference type="OrthoDB" id="5595141at2759"/>
<protein>
    <submittedName>
        <fullName evidence="9">MRG-binding protein</fullName>
    </submittedName>
</protein>
<keyword evidence="5" id="KW-0804">Transcription</keyword>
<keyword evidence="3" id="KW-0156">Chromatin regulator</keyword>
<dbReference type="GO" id="GO:0005634">
    <property type="term" value="C:nucleus"/>
    <property type="evidence" value="ECO:0007669"/>
    <property type="project" value="UniProtKB-SubCell"/>
</dbReference>
<keyword evidence="6" id="KW-0539">Nucleus</keyword>
<keyword evidence="10" id="KW-1185">Reference proteome</keyword>
<dbReference type="PANTHER" id="PTHR13581">
    <property type="entry name" value="MRG-BINDING PROTEIN"/>
    <property type="match status" value="1"/>
</dbReference>
<feature type="compositionally biased region" description="Basic and acidic residues" evidence="8">
    <location>
        <begin position="242"/>
        <end position="256"/>
    </location>
</feature>
<evidence type="ECO:0000256" key="2">
    <source>
        <dbReference type="ARBA" id="ARBA00007117"/>
    </source>
</evidence>
<comment type="similarity">
    <text evidence="2">Belongs to the EAF7 family.</text>
</comment>
<dbReference type="Proteomes" id="UP000749293">
    <property type="component" value="Unassembled WGS sequence"/>
</dbReference>
<name>A0A9P5D8H2_9HYPO</name>
<proteinExistence type="inferred from homology"/>
<dbReference type="InterPro" id="IPR012423">
    <property type="entry name" value="Eaf7/MRGBP"/>
</dbReference>
<comment type="function">
    <text evidence="7">Component of the NuA4 histone acetyltransferase complex which is involved in transcriptional activation of selected genes principally by acetylation of nucleosomal histone H4 and H2A. The NuA4 complex is also involved in DNA repair.</text>
</comment>
<dbReference type="AlphaFoldDB" id="A0A9P5D8H2"/>
<feature type="compositionally biased region" description="Low complexity" evidence="8">
    <location>
        <begin position="207"/>
        <end position="235"/>
    </location>
</feature>
<dbReference type="RefSeq" id="XP_035325437.1">
    <property type="nucleotide sequence ID" value="XM_035462507.1"/>
</dbReference>
<evidence type="ECO:0000256" key="4">
    <source>
        <dbReference type="ARBA" id="ARBA00023015"/>
    </source>
</evidence>
<evidence type="ECO:0000313" key="10">
    <source>
        <dbReference type="Proteomes" id="UP000749293"/>
    </source>
</evidence>
<dbReference type="Pfam" id="PF07904">
    <property type="entry name" value="Eaf7"/>
    <property type="match status" value="1"/>
</dbReference>
<feature type="region of interest" description="Disordered" evidence="8">
    <location>
        <begin position="193"/>
        <end position="367"/>
    </location>
</feature>
<dbReference type="GO" id="GO:0006357">
    <property type="term" value="P:regulation of transcription by RNA polymerase II"/>
    <property type="evidence" value="ECO:0007669"/>
    <property type="project" value="TreeGrafter"/>
</dbReference>
<accession>A0A9P5D8H2</accession>
<gene>
    <name evidence="9" type="ORF">GMORB2_0522</name>
</gene>
<comment type="subcellular location">
    <subcellularLocation>
        <location evidence="1">Nucleus</location>
    </subcellularLocation>
</comment>
<organism evidence="9 10">
    <name type="scientific">Geosmithia morbida</name>
    <dbReference type="NCBI Taxonomy" id="1094350"/>
    <lineage>
        <taxon>Eukaryota</taxon>
        <taxon>Fungi</taxon>
        <taxon>Dikarya</taxon>
        <taxon>Ascomycota</taxon>
        <taxon>Pezizomycotina</taxon>
        <taxon>Sordariomycetes</taxon>
        <taxon>Hypocreomycetidae</taxon>
        <taxon>Hypocreales</taxon>
        <taxon>Bionectriaceae</taxon>
        <taxon>Geosmithia</taxon>
    </lineage>
</organism>
<comment type="caution">
    <text evidence="9">The sequence shown here is derived from an EMBL/GenBank/DDBJ whole genome shotgun (WGS) entry which is preliminary data.</text>
</comment>
<feature type="compositionally biased region" description="Acidic residues" evidence="8">
    <location>
        <begin position="28"/>
        <end position="42"/>
    </location>
</feature>
<feature type="region of interest" description="Disordered" evidence="8">
    <location>
        <begin position="1"/>
        <end position="55"/>
    </location>
</feature>
<dbReference type="GeneID" id="55966752"/>
<dbReference type="EMBL" id="JAANYQ010000001">
    <property type="protein sequence ID" value="KAF4126785.1"/>
    <property type="molecule type" value="Genomic_DNA"/>
</dbReference>
<evidence type="ECO:0000256" key="7">
    <source>
        <dbReference type="ARBA" id="ARBA00025178"/>
    </source>
</evidence>